<proteinExistence type="inferred from homology"/>
<evidence type="ECO:0000313" key="5">
    <source>
        <dbReference type="Proteomes" id="UP000294003"/>
    </source>
</evidence>
<reference evidence="4 5" key="1">
    <citation type="submission" date="2018-06" db="EMBL/GenBank/DDBJ databases">
        <title>Complete Genomes of Monosporascus.</title>
        <authorList>
            <person name="Robinson A.J."/>
            <person name="Natvig D.O."/>
        </authorList>
    </citation>
    <scope>NUCLEOTIDE SEQUENCE [LARGE SCALE GENOMIC DNA]</scope>
    <source>
        <strain evidence="4 5">CBS 609.92</strain>
    </source>
</reference>
<organism evidence="4 5">
    <name type="scientific">Monosporascus cannonballus</name>
    <dbReference type="NCBI Taxonomy" id="155416"/>
    <lineage>
        <taxon>Eukaryota</taxon>
        <taxon>Fungi</taxon>
        <taxon>Dikarya</taxon>
        <taxon>Ascomycota</taxon>
        <taxon>Pezizomycotina</taxon>
        <taxon>Sordariomycetes</taxon>
        <taxon>Xylariomycetidae</taxon>
        <taxon>Xylariales</taxon>
        <taxon>Xylariales incertae sedis</taxon>
        <taxon>Monosporascus</taxon>
    </lineage>
</organism>
<dbReference type="Pfam" id="PF08661">
    <property type="entry name" value="Rep_fac-A_3"/>
    <property type="match status" value="1"/>
</dbReference>
<dbReference type="CDD" id="cd04479">
    <property type="entry name" value="RPA3"/>
    <property type="match status" value="1"/>
</dbReference>
<protein>
    <recommendedName>
        <fullName evidence="6">Replication factor A protein 3</fullName>
    </recommendedName>
</protein>
<comment type="caution">
    <text evidence="4">The sequence shown here is derived from an EMBL/GenBank/DDBJ whole genome shotgun (WGS) entry which is preliminary data.</text>
</comment>
<dbReference type="Gene3D" id="2.40.50.140">
    <property type="entry name" value="Nucleic acid-binding proteins"/>
    <property type="match status" value="1"/>
</dbReference>
<evidence type="ECO:0000313" key="4">
    <source>
        <dbReference type="EMBL" id="RYO86897.1"/>
    </source>
</evidence>
<evidence type="ECO:0008006" key="6">
    <source>
        <dbReference type="Google" id="ProtNLM"/>
    </source>
</evidence>
<dbReference type="PANTHER" id="PTHR15114">
    <property type="entry name" value="REPLICATION PROTEIN A3"/>
    <property type="match status" value="1"/>
</dbReference>
<dbReference type="InterPro" id="IPR013970">
    <property type="entry name" value="Rfa2"/>
</dbReference>
<dbReference type="Proteomes" id="UP000294003">
    <property type="component" value="Unassembled WGS sequence"/>
</dbReference>
<name>A0ABY0HAH7_9PEZI</name>
<evidence type="ECO:0000256" key="1">
    <source>
        <dbReference type="ARBA" id="ARBA00004123"/>
    </source>
</evidence>
<sequence>MEPVSTPRISGQLIGSYVGRNVMIIGKVLQLRGDSAIIDAEGQITIMLNRDVHLTPGNAVQVIGKVNPDLSVKVLSGLDLGDSIDYQISQAVVDVTHRYKHLFVYEA</sequence>
<dbReference type="SUPFAM" id="SSF50249">
    <property type="entry name" value="Nucleic acid-binding proteins"/>
    <property type="match status" value="1"/>
</dbReference>
<dbReference type="InterPro" id="IPR012340">
    <property type="entry name" value="NA-bd_OB-fold"/>
</dbReference>
<dbReference type="PANTHER" id="PTHR15114:SF1">
    <property type="entry name" value="REPLICATION PROTEIN A 14 KDA SUBUNIT"/>
    <property type="match status" value="1"/>
</dbReference>
<comment type="subcellular location">
    <subcellularLocation>
        <location evidence="1">Nucleus</location>
    </subcellularLocation>
</comment>
<gene>
    <name evidence="4" type="ORF">DL762_004561</name>
</gene>
<evidence type="ECO:0000256" key="2">
    <source>
        <dbReference type="ARBA" id="ARBA00009761"/>
    </source>
</evidence>
<keyword evidence="5" id="KW-1185">Reference proteome</keyword>
<accession>A0ABY0HAH7</accession>
<comment type="similarity">
    <text evidence="2">Belongs to the replication factor A protein 3 family.</text>
</comment>
<evidence type="ECO:0000256" key="3">
    <source>
        <dbReference type="ARBA" id="ARBA00023242"/>
    </source>
</evidence>
<keyword evidence="3" id="KW-0539">Nucleus</keyword>
<dbReference type="EMBL" id="QJNS01000108">
    <property type="protein sequence ID" value="RYO86897.1"/>
    <property type="molecule type" value="Genomic_DNA"/>
</dbReference>